<proteinExistence type="predicted"/>
<accession>A0AAV0KQG0</accession>
<reference evidence="2" key="1">
    <citation type="submission" date="2022-08" db="EMBL/GenBank/DDBJ databases">
        <authorList>
            <person name="Gutierrez-Valencia J."/>
        </authorList>
    </citation>
    <scope>NUCLEOTIDE SEQUENCE</scope>
</reference>
<name>A0AAV0KQG0_9ROSI</name>
<dbReference type="AlphaFoldDB" id="A0AAV0KQG0"/>
<dbReference type="EMBL" id="CAMGYJ010000005">
    <property type="protein sequence ID" value="CAI0423739.1"/>
    <property type="molecule type" value="Genomic_DNA"/>
</dbReference>
<gene>
    <name evidence="2" type="ORF">LITE_LOCUS19631</name>
</gene>
<evidence type="ECO:0000313" key="2">
    <source>
        <dbReference type="EMBL" id="CAI0423739.1"/>
    </source>
</evidence>
<evidence type="ECO:0000256" key="1">
    <source>
        <dbReference type="SAM" id="MobiDB-lite"/>
    </source>
</evidence>
<feature type="region of interest" description="Disordered" evidence="1">
    <location>
        <begin position="52"/>
        <end position="71"/>
    </location>
</feature>
<evidence type="ECO:0000313" key="3">
    <source>
        <dbReference type="Proteomes" id="UP001154282"/>
    </source>
</evidence>
<protein>
    <submittedName>
        <fullName evidence="2">Uncharacterized protein</fullName>
    </submittedName>
</protein>
<organism evidence="2 3">
    <name type="scientific">Linum tenue</name>
    <dbReference type="NCBI Taxonomy" id="586396"/>
    <lineage>
        <taxon>Eukaryota</taxon>
        <taxon>Viridiplantae</taxon>
        <taxon>Streptophyta</taxon>
        <taxon>Embryophyta</taxon>
        <taxon>Tracheophyta</taxon>
        <taxon>Spermatophyta</taxon>
        <taxon>Magnoliopsida</taxon>
        <taxon>eudicotyledons</taxon>
        <taxon>Gunneridae</taxon>
        <taxon>Pentapetalae</taxon>
        <taxon>rosids</taxon>
        <taxon>fabids</taxon>
        <taxon>Malpighiales</taxon>
        <taxon>Linaceae</taxon>
        <taxon>Linum</taxon>
    </lineage>
</organism>
<dbReference type="Proteomes" id="UP001154282">
    <property type="component" value="Unassembled WGS sequence"/>
</dbReference>
<keyword evidence="3" id="KW-1185">Reference proteome</keyword>
<sequence>MASSTTPSFTPPKRSMWSPLDSTGDQHRDGRRAIRGSLFQYNSRLEYHFITTAPLGDTSPDSDSEGSDTVLPEVERHSGGVMVYFRKDYHTGFQKTEDLRPGALADFSALLEAIEYVLKSLIHESESQAPKGSSVSLSFWSKRREINPIHYPWETFTSALMKVEATVVDPTFRQT</sequence>
<feature type="region of interest" description="Disordered" evidence="1">
    <location>
        <begin position="1"/>
        <end position="29"/>
    </location>
</feature>
<comment type="caution">
    <text evidence="2">The sequence shown here is derived from an EMBL/GenBank/DDBJ whole genome shotgun (WGS) entry which is preliminary data.</text>
</comment>